<accession>D8RRJ6</accession>
<protein>
    <submittedName>
        <fullName evidence="1">Uncharacterized protein</fullName>
    </submittedName>
</protein>
<keyword evidence="2" id="KW-1185">Reference proteome</keyword>
<dbReference type="AlphaFoldDB" id="D8RRJ6"/>
<gene>
    <name evidence="1" type="ORF">SELMODRAFT_414071</name>
</gene>
<evidence type="ECO:0000313" key="2">
    <source>
        <dbReference type="Proteomes" id="UP000001514"/>
    </source>
</evidence>
<name>D8RRJ6_SELML</name>
<dbReference type="HOGENOM" id="CLU_1047321_0_0_1"/>
<dbReference type="EMBL" id="GL377587">
    <property type="protein sequence ID" value="EFJ25256.1"/>
    <property type="molecule type" value="Genomic_DNA"/>
</dbReference>
<dbReference type="Gramene" id="EFJ25256">
    <property type="protein sequence ID" value="EFJ25256"/>
    <property type="gene ID" value="SELMODRAFT_414071"/>
</dbReference>
<evidence type="ECO:0000313" key="1">
    <source>
        <dbReference type="EMBL" id="EFJ25256.1"/>
    </source>
</evidence>
<dbReference type="Proteomes" id="UP000001514">
    <property type="component" value="Unassembled WGS sequence"/>
</dbReference>
<organism evidence="2">
    <name type="scientific">Selaginella moellendorffii</name>
    <name type="common">Spikemoss</name>
    <dbReference type="NCBI Taxonomy" id="88036"/>
    <lineage>
        <taxon>Eukaryota</taxon>
        <taxon>Viridiplantae</taxon>
        <taxon>Streptophyta</taxon>
        <taxon>Embryophyta</taxon>
        <taxon>Tracheophyta</taxon>
        <taxon>Lycopodiopsida</taxon>
        <taxon>Selaginellales</taxon>
        <taxon>Selaginellaceae</taxon>
        <taxon>Selaginella</taxon>
    </lineage>
</organism>
<dbReference type="InParanoid" id="D8RRJ6"/>
<reference evidence="1 2" key="1">
    <citation type="journal article" date="2011" name="Science">
        <title>The Selaginella genome identifies genetic changes associated with the evolution of vascular plants.</title>
        <authorList>
            <person name="Banks J.A."/>
            <person name="Nishiyama T."/>
            <person name="Hasebe M."/>
            <person name="Bowman J.L."/>
            <person name="Gribskov M."/>
            <person name="dePamphilis C."/>
            <person name="Albert V.A."/>
            <person name="Aono N."/>
            <person name="Aoyama T."/>
            <person name="Ambrose B.A."/>
            <person name="Ashton N.W."/>
            <person name="Axtell M.J."/>
            <person name="Barker E."/>
            <person name="Barker M.S."/>
            <person name="Bennetzen J.L."/>
            <person name="Bonawitz N.D."/>
            <person name="Chapple C."/>
            <person name="Cheng C."/>
            <person name="Correa L.G."/>
            <person name="Dacre M."/>
            <person name="DeBarry J."/>
            <person name="Dreyer I."/>
            <person name="Elias M."/>
            <person name="Engstrom E.M."/>
            <person name="Estelle M."/>
            <person name="Feng L."/>
            <person name="Finet C."/>
            <person name="Floyd S.K."/>
            <person name="Frommer W.B."/>
            <person name="Fujita T."/>
            <person name="Gramzow L."/>
            <person name="Gutensohn M."/>
            <person name="Harholt J."/>
            <person name="Hattori M."/>
            <person name="Heyl A."/>
            <person name="Hirai T."/>
            <person name="Hiwatashi Y."/>
            <person name="Ishikawa M."/>
            <person name="Iwata M."/>
            <person name="Karol K.G."/>
            <person name="Koehler B."/>
            <person name="Kolukisaoglu U."/>
            <person name="Kubo M."/>
            <person name="Kurata T."/>
            <person name="Lalonde S."/>
            <person name="Li K."/>
            <person name="Li Y."/>
            <person name="Litt A."/>
            <person name="Lyons E."/>
            <person name="Manning G."/>
            <person name="Maruyama T."/>
            <person name="Michael T.P."/>
            <person name="Mikami K."/>
            <person name="Miyazaki S."/>
            <person name="Morinaga S."/>
            <person name="Murata T."/>
            <person name="Mueller-Roeber B."/>
            <person name="Nelson D.R."/>
            <person name="Obara M."/>
            <person name="Oguri Y."/>
            <person name="Olmstead R.G."/>
            <person name="Onodera N."/>
            <person name="Petersen B.L."/>
            <person name="Pils B."/>
            <person name="Prigge M."/>
            <person name="Rensing S.A."/>
            <person name="Riano-Pachon D.M."/>
            <person name="Roberts A.W."/>
            <person name="Sato Y."/>
            <person name="Scheller H.V."/>
            <person name="Schulz B."/>
            <person name="Schulz C."/>
            <person name="Shakirov E.V."/>
            <person name="Shibagaki N."/>
            <person name="Shinohara N."/>
            <person name="Shippen D.E."/>
            <person name="Soerensen I."/>
            <person name="Sotooka R."/>
            <person name="Sugimoto N."/>
            <person name="Sugita M."/>
            <person name="Sumikawa N."/>
            <person name="Tanurdzic M."/>
            <person name="Theissen G."/>
            <person name="Ulvskov P."/>
            <person name="Wakazuki S."/>
            <person name="Weng J.K."/>
            <person name="Willats W.W."/>
            <person name="Wipf D."/>
            <person name="Wolf P.G."/>
            <person name="Yang L."/>
            <person name="Zimmer A.D."/>
            <person name="Zhu Q."/>
            <person name="Mitros T."/>
            <person name="Hellsten U."/>
            <person name="Loque D."/>
            <person name="Otillar R."/>
            <person name="Salamov A."/>
            <person name="Schmutz J."/>
            <person name="Shapiro H."/>
            <person name="Lindquist E."/>
            <person name="Lucas S."/>
            <person name="Rokhsar D."/>
            <person name="Grigoriev I.V."/>
        </authorList>
    </citation>
    <scope>NUCLEOTIDE SEQUENCE [LARGE SCALE GENOMIC DNA]</scope>
</reference>
<sequence length="266" mass="29914">MPIMLPFRIGQSDYSHCAQLKEQLEKAESIGRRCVIVSGAYGCGFSVGSQDLEHLITLVKAESFLFCAPYLELSRHRRKALKSSPYHRPGAYDVATACRMKIYLYCKSDAQRGLQVLIDVKGWLRASCTLPGRSLQSECKSKACSPTLRHRVHIGLRAYVRYRLYELWHMEERPRHGREPAGGRCLCRCGELRQPMKIFTFYDGVSMLGETEGIADGVNLIEELETVVVQYFCAGEGCVFRGNKAALSEAGLDGQLRGLVFTWMST</sequence>
<dbReference type="KEGG" id="smo:SELMODRAFT_414071"/>
<proteinExistence type="predicted"/>